<evidence type="ECO:0000259" key="5">
    <source>
        <dbReference type="SMART" id="SM00656"/>
    </source>
</evidence>
<keyword evidence="2" id="KW-0325">Glycoprotein</keyword>
<evidence type="ECO:0000256" key="2">
    <source>
        <dbReference type="ARBA" id="ARBA00023180"/>
    </source>
</evidence>
<dbReference type="InterPro" id="IPR045032">
    <property type="entry name" value="PEL"/>
</dbReference>
<dbReference type="InterPro" id="IPR002022">
    <property type="entry name" value="Pec_lyase"/>
</dbReference>
<evidence type="ECO:0000313" key="7">
    <source>
        <dbReference type="Proteomes" id="UP000694044"/>
    </source>
</evidence>
<dbReference type="OrthoDB" id="1637350at2759"/>
<dbReference type="AlphaFoldDB" id="A0A8T1VHH3"/>
<evidence type="ECO:0000313" key="6">
    <source>
        <dbReference type="EMBL" id="KAG7379583.1"/>
    </source>
</evidence>
<keyword evidence="7" id="KW-1185">Reference proteome</keyword>
<feature type="domain" description="Pectate lyase" evidence="5">
    <location>
        <begin position="645"/>
        <end position="867"/>
    </location>
</feature>
<feature type="compositionally biased region" description="Polar residues" evidence="3">
    <location>
        <begin position="518"/>
        <end position="545"/>
    </location>
</feature>
<gene>
    <name evidence="6" type="ORF">PHYPSEUDO_008454</name>
</gene>
<feature type="signal peptide" evidence="4">
    <location>
        <begin position="1"/>
        <end position="26"/>
    </location>
</feature>
<reference evidence="6" key="1">
    <citation type="submission" date="2021-02" db="EMBL/GenBank/DDBJ databases">
        <authorList>
            <person name="Palmer J.M."/>
        </authorList>
    </citation>
    <scope>NUCLEOTIDE SEQUENCE</scope>
    <source>
        <strain evidence="6">SCRP734</strain>
    </source>
</reference>
<feature type="compositionally biased region" description="Low complexity" evidence="3">
    <location>
        <begin position="463"/>
        <end position="489"/>
    </location>
</feature>
<keyword evidence="4" id="KW-0732">Signal</keyword>
<evidence type="ECO:0000256" key="4">
    <source>
        <dbReference type="SAM" id="SignalP"/>
    </source>
</evidence>
<organism evidence="6 7">
    <name type="scientific">Phytophthora pseudosyringae</name>
    <dbReference type="NCBI Taxonomy" id="221518"/>
    <lineage>
        <taxon>Eukaryota</taxon>
        <taxon>Sar</taxon>
        <taxon>Stramenopiles</taxon>
        <taxon>Oomycota</taxon>
        <taxon>Peronosporomycetes</taxon>
        <taxon>Peronosporales</taxon>
        <taxon>Peronosporaceae</taxon>
        <taxon>Phytophthora</taxon>
    </lineage>
</organism>
<proteinExistence type="predicted"/>
<dbReference type="SMART" id="SM00710">
    <property type="entry name" value="PbH1"/>
    <property type="match status" value="6"/>
</dbReference>
<dbReference type="Pfam" id="PF00544">
    <property type="entry name" value="Pectate_lyase_4"/>
    <property type="match status" value="2"/>
</dbReference>
<dbReference type="SMART" id="SM00656">
    <property type="entry name" value="Amb_all"/>
    <property type="match status" value="2"/>
</dbReference>
<feature type="compositionally biased region" description="Low complexity" evidence="3">
    <location>
        <begin position="556"/>
        <end position="574"/>
    </location>
</feature>
<protein>
    <recommendedName>
        <fullName evidence="5">Pectate lyase domain-containing protein</fullName>
    </recommendedName>
</protein>
<dbReference type="GO" id="GO:0030570">
    <property type="term" value="F:pectate lyase activity"/>
    <property type="evidence" value="ECO:0007669"/>
    <property type="project" value="InterPro"/>
</dbReference>
<evidence type="ECO:0000256" key="1">
    <source>
        <dbReference type="ARBA" id="ARBA00023157"/>
    </source>
</evidence>
<feature type="compositionally biased region" description="Low complexity" evidence="3">
    <location>
        <begin position="498"/>
        <end position="517"/>
    </location>
</feature>
<keyword evidence="1" id="KW-1015">Disulfide bond</keyword>
<feature type="compositionally biased region" description="Low complexity" evidence="3">
    <location>
        <begin position="947"/>
        <end position="998"/>
    </location>
</feature>
<name>A0A8T1VHH3_9STRA</name>
<dbReference type="InterPro" id="IPR006626">
    <property type="entry name" value="PbH1"/>
</dbReference>
<feature type="compositionally biased region" description="Polar residues" evidence="3">
    <location>
        <begin position="999"/>
        <end position="1023"/>
    </location>
</feature>
<accession>A0A8T1VHH3</accession>
<feature type="region of interest" description="Disordered" evidence="3">
    <location>
        <begin position="406"/>
        <end position="574"/>
    </location>
</feature>
<feature type="chain" id="PRO_5035827554" description="Pectate lyase domain-containing protein" evidence="4">
    <location>
        <begin position="27"/>
        <end position="1059"/>
    </location>
</feature>
<dbReference type="PANTHER" id="PTHR31683:SF67">
    <property type="entry name" value="PECTIN LYASE F-RELATED"/>
    <property type="match status" value="1"/>
</dbReference>
<dbReference type="Proteomes" id="UP000694044">
    <property type="component" value="Unassembled WGS sequence"/>
</dbReference>
<sequence length="1059" mass="107685">MVSSSRRARVLAGSLLVLALAQKSFASAASVVSGTPTGFAAGTTGGGDVEPVSPTTIEELSTYLSDDQPRVIVLKQEFNFIDSEGTTTEDGCHAKVAAECAAKKNGFKPQDTLQPTFTTCDNTMVKVTFDKAAKTPLSVASNKTLVGEGTSGVLTGKGIEIKGNNVIVQNIHITDLNPQYIWGGDGISISGDGGAIPTGIWIDHVKVTSVGRQMIVINFSGALGVTISNSDFDGKTEYSSSCDGHHYWGFILTGAKTEVTLVGNAIHGMSGRSPKVGGSDDNVIAVHAVNNYFYDNTGHAFDVSQRGYVLAEGNYFDNVKTPNQPDPEGNIFIPAAAGDCKATIGRDCEVNVLTDSGTFTSNSEEAAKTQISTYKTQIGGYKATAAAKFDVGSANFGVGDLGGGNSVSQSSGSGAVETSTDASAATQQETEAPTQGTSAPATMESSTSGSSAGDTIEAPPNQGSASTESPSPAAPETPESSSSGSAGATIEAPPNQGSASTESPSPAAPETTEAPTTQSSGSDGVVTTPSPGSSPTDVKSPSTETPAAEAPSMPASGSSGQDQTSTSTASSSGVVGTATGFAAGTTGGGNAEPVYPTTVKEIETYLTDKEPRVIVLKQELKFIDSEGSTTEKGCHSKNNIDCNAKKNGFEGQDTIETDFSKCDGTSIDVTYDKAAITPLSVSGDKTLIGEGTKGVLNGKGILIKGSNVIIQNIHITNLNPHLVWGGDAIGISGDGGDAPTGIWIDHVKVSSIGRQMVVTHFSGASGITISNSDFDGNTKYSQSCDGRHYWGFLILGKKTEMSLLGNYIHMTSGRSPKIGGTEGDVSVVHAANNYFEDNTGHAFDVATGGYVLAEGNSFDSVTTPNQPDPAGNIFIPAAAGDCKATIGRDCEVNVLADSGTFISNSEDAAKTQIGTFKTQIGGTKVTAATKLSAAKGNFGVGELGSNSVPTSSTTGSSAAPAATQAAQTPPTTTVSPSTEAPTSQGSTSTEATQTPTATDSPHQGQTETQAPSTNAPATTQPPSSDMPLGTVAPYADDSAAGEAVLQWGHVTQGAASSVS</sequence>
<comment type="caution">
    <text evidence="6">The sequence shown here is derived from an EMBL/GenBank/DDBJ whole genome shotgun (WGS) entry which is preliminary data.</text>
</comment>
<dbReference type="PANTHER" id="PTHR31683">
    <property type="entry name" value="PECTATE LYASE 18-RELATED"/>
    <property type="match status" value="1"/>
</dbReference>
<feature type="domain" description="Pectate lyase" evidence="5">
    <location>
        <begin position="110"/>
        <end position="322"/>
    </location>
</feature>
<feature type="region of interest" description="Disordered" evidence="3">
    <location>
        <begin position="937"/>
        <end position="1035"/>
    </location>
</feature>
<dbReference type="EMBL" id="JAGDFM010000341">
    <property type="protein sequence ID" value="KAG7379583.1"/>
    <property type="molecule type" value="Genomic_DNA"/>
</dbReference>
<evidence type="ECO:0000256" key="3">
    <source>
        <dbReference type="SAM" id="MobiDB-lite"/>
    </source>
</evidence>
<feature type="compositionally biased region" description="Polar residues" evidence="3">
    <location>
        <begin position="416"/>
        <end position="453"/>
    </location>
</feature>